<evidence type="ECO:0000259" key="2">
    <source>
        <dbReference type="Pfam" id="PF02272"/>
    </source>
</evidence>
<dbReference type="Gene3D" id="3.90.1640.10">
    <property type="entry name" value="inorganic pyrophosphatase (n-terminal core)"/>
    <property type="match status" value="1"/>
</dbReference>
<dbReference type="InterPro" id="IPR003156">
    <property type="entry name" value="DHHA1_dom"/>
</dbReference>
<dbReference type="InterPro" id="IPR001667">
    <property type="entry name" value="DDH_dom"/>
</dbReference>
<keyword evidence="4" id="KW-1185">Reference proteome</keyword>
<dbReference type="InterPro" id="IPR038763">
    <property type="entry name" value="DHH_sf"/>
</dbReference>
<dbReference type="Gene3D" id="3.10.310.30">
    <property type="match status" value="1"/>
</dbReference>
<dbReference type="SUPFAM" id="SSF64182">
    <property type="entry name" value="DHH phosphoesterases"/>
    <property type="match status" value="1"/>
</dbReference>
<feature type="domain" description="DHHA1" evidence="2">
    <location>
        <begin position="234"/>
        <end position="324"/>
    </location>
</feature>
<protein>
    <submittedName>
        <fullName evidence="3">Phosphoesterase RecJ domain-containing protein</fullName>
    </submittedName>
</protein>
<feature type="domain" description="DDH" evidence="1">
    <location>
        <begin position="26"/>
        <end position="170"/>
    </location>
</feature>
<name>A0A1G6JPA5_9ACTN</name>
<dbReference type="PANTHER" id="PTHR47618">
    <property type="entry name" value="BIFUNCTIONAL OLIGORIBONUCLEASE AND PAP PHOSPHATASE NRNA"/>
    <property type="match status" value="1"/>
</dbReference>
<proteinExistence type="predicted"/>
<evidence type="ECO:0000313" key="4">
    <source>
        <dbReference type="Proteomes" id="UP000198528"/>
    </source>
</evidence>
<dbReference type="Proteomes" id="UP000198528">
    <property type="component" value="Unassembled WGS sequence"/>
</dbReference>
<dbReference type="Pfam" id="PF01368">
    <property type="entry name" value="DHH"/>
    <property type="match status" value="1"/>
</dbReference>
<dbReference type="EMBL" id="FMZL01000005">
    <property type="protein sequence ID" value="SDC20527.1"/>
    <property type="molecule type" value="Genomic_DNA"/>
</dbReference>
<reference evidence="4" key="1">
    <citation type="submission" date="2016-10" db="EMBL/GenBank/DDBJ databases">
        <authorList>
            <person name="Varghese N."/>
            <person name="Submissions S."/>
        </authorList>
    </citation>
    <scope>NUCLEOTIDE SEQUENCE [LARGE SCALE GENOMIC DNA]</scope>
    <source>
        <strain evidence="4">DSM 22619</strain>
    </source>
</reference>
<dbReference type="RefSeq" id="WP_090845674.1">
    <property type="nucleotide sequence ID" value="NZ_FMZL01000005.1"/>
</dbReference>
<dbReference type="PANTHER" id="PTHR47618:SF1">
    <property type="entry name" value="BIFUNCTIONAL OLIGORIBONUCLEASE AND PAP PHOSPHATASE NRNA"/>
    <property type="match status" value="1"/>
</dbReference>
<sequence>MGLSKNPEQEARFAEIARLIEESSTIAICAHTNPDGDALGSTLGLARIIGMRWPEKSVCGLLADEGDVPRIYSYLPGSDGLVRACDYEGDPDLFISVDLSVAHRLNDAEPVMRRAARTAIIDHHPCEEPYADASLIRPGAAAAGVLVAEFALYLGVEITSDVARCLYCAIATDTGRFQYQNADPESFSVASLLVDCGASPSELSLNVYQNFSLSFLHLEALVMGRITSFAGGKITYSYATSADLERTGASLDECDGLVDVVRSVSGSEVALFLKEVPGGKVRGNIRSKTDKDVSQIARLLGGGGHKAAAGFSFEGDIDQALAAVLPPLRALFEYVDPDGTIIGERLDPRLVEADLAARKAAQAGSGE</sequence>
<accession>A0A1G6JPA5</accession>
<evidence type="ECO:0000259" key="1">
    <source>
        <dbReference type="Pfam" id="PF01368"/>
    </source>
</evidence>
<dbReference type="GO" id="GO:0003676">
    <property type="term" value="F:nucleic acid binding"/>
    <property type="evidence" value="ECO:0007669"/>
    <property type="project" value="InterPro"/>
</dbReference>
<dbReference type="Pfam" id="PF02272">
    <property type="entry name" value="DHHA1"/>
    <property type="match status" value="1"/>
</dbReference>
<dbReference type="STRING" id="604330.SAMN04489857_0767"/>
<organism evidence="3 4">
    <name type="scientific">Parafannyhessea umbonata</name>
    <dbReference type="NCBI Taxonomy" id="604330"/>
    <lineage>
        <taxon>Bacteria</taxon>
        <taxon>Bacillati</taxon>
        <taxon>Actinomycetota</taxon>
        <taxon>Coriobacteriia</taxon>
        <taxon>Coriobacteriales</taxon>
        <taxon>Atopobiaceae</taxon>
        <taxon>Parafannyhessea</taxon>
    </lineage>
</organism>
<gene>
    <name evidence="3" type="ORF">SAMN04487824_10560</name>
</gene>
<dbReference type="AlphaFoldDB" id="A0A1G6JPA5"/>
<dbReference type="InterPro" id="IPR051319">
    <property type="entry name" value="Oligoribo/pAp-PDE_c-di-AMP_PDE"/>
</dbReference>
<evidence type="ECO:0000313" key="3">
    <source>
        <dbReference type="EMBL" id="SDC20527.1"/>
    </source>
</evidence>